<keyword evidence="1" id="KW-1133">Transmembrane helix</keyword>
<keyword evidence="1" id="KW-0812">Transmembrane</keyword>
<evidence type="ECO:0008006" key="6">
    <source>
        <dbReference type="Google" id="ProtNLM"/>
    </source>
</evidence>
<dbReference type="EMBL" id="CP037421">
    <property type="protein sequence ID" value="QDT25650.1"/>
    <property type="molecule type" value="Genomic_DNA"/>
</dbReference>
<feature type="transmembrane region" description="Helical" evidence="1">
    <location>
        <begin position="83"/>
        <end position="105"/>
    </location>
</feature>
<evidence type="ECO:0000313" key="4">
    <source>
        <dbReference type="Proteomes" id="UP000315647"/>
    </source>
</evidence>
<proteinExistence type="predicted"/>
<sequence length="109" mass="12929">MKLYQNNTKIAYSIFWLSFVVSILLDLASRKLFNYKFFYVGSATVPAMTLIVLLHLLFLIAAVILFISCFYYKPILYRKWRPFWGVVIFLLQAVCNYALYTLILLEYIF</sequence>
<dbReference type="AlphaFoldDB" id="A0A517Q1Z7"/>
<accession>A0A518A1J1</accession>
<protein>
    <recommendedName>
        <fullName evidence="6">DUF5658 domain-containing protein</fullName>
    </recommendedName>
</protein>
<accession>A0A518FPH6</accession>
<keyword evidence="4" id="KW-1185">Reference proteome</keyword>
<evidence type="ECO:0000313" key="5">
    <source>
        <dbReference type="Proteomes" id="UP000320839"/>
    </source>
</evidence>
<reference evidence="2 4" key="1">
    <citation type="submission" date="2019-03" db="EMBL/GenBank/DDBJ databases">
        <title>Deep-cultivation of Planctomycetes and their phenomic and genomic characterization uncovers novel biology.</title>
        <authorList>
            <person name="Wiegand S."/>
            <person name="Jogler M."/>
            <person name="Boedeker C."/>
            <person name="Pinto D."/>
            <person name="Vollmers J."/>
            <person name="Rivas-Marin E."/>
            <person name="Kohn T."/>
            <person name="Peeters S.H."/>
            <person name="Heuer A."/>
            <person name="Rast P."/>
            <person name="Oberbeckmann S."/>
            <person name="Bunk B."/>
            <person name="Jeske O."/>
            <person name="Meyerdierks A."/>
            <person name="Storesund J.E."/>
            <person name="Kallscheuer N."/>
            <person name="Luecker S."/>
            <person name="Lage O.M."/>
            <person name="Pohl T."/>
            <person name="Merkel B.J."/>
            <person name="Hornburger P."/>
            <person name="Mueller R.-W."/>
            <person name="Bruemmer F."/>
            <person name="Labrenz M."/>
            <person name="Spormann A.M."/>
            <person name="Op den Camp H."/>
            <person name="Overmann J."/>
            <person name="Amann R."/>
            <person name="Jetten M.S.M."/>
            <person name="Mascher T."/>
            <person name="Medema M.H."/>
            <person name="Devos D.P."/>
            <person name="Kaster A.-K."/>
            <person name="Ovreas L."/>
            <person name="Rohde M."/>
            <person name="Galperin M.Y."/>
            <person name="Jogler C."/>
        </authorList>
    </citation>
    <scope>NUCLEOTIDE SEQUENCE [LARGE SCALE GENOMIC DNA]</scope>
    <source>
        <strain evidence="2 4">Enr10</strain>
        <strain evidence="3 5">Pan153</strain>
    </source>
</reference>
<evidence type="ECO:0000313" key="2">
    <source>
        <dbReference type="EMBL" id="QDT25650.1"/>
    </source>
</evidence>
<accession>A0A517Q1Z7</accession>
<name>A0A517Q1Z7_9PLAN</name>
<dbReference type="Proteomes" id="UP000315647">
    <property type="component" value="Chromosome"/>
</dbReference>
<dbReference type="Proteomes" id="UP000320839">
    <property type="component" value="Chromosome"/>
</dbReference>
<gene>
    <name evidence="2" type="ORF">Enr10x_09470</name>
    <name evidence="3" type="ORF">Pan153_29090</name>
</gene>
<dbReference type="EMBL" id="CP036317">
    <property type="protein sequence ID" value="QDV18252.1"/>
    <property type="molecule type" value="Genomic_DNA"/>
</dbReference>
<evidence type="ECO:0000313" key="3">
    <source>
        <dbReference type="EMBL" id="QDV18252.1"/>
    </source>
</evidence>
<feature type="transmembrane region" description="Helical" evidence="1">
    <location>
        <begin position="12"/>
        <end position="29"/>
    </location>
</feature>
<keyword evidence="1" id="KW-0472">Membrane</keyword>
<organism evidence="2 4">
    <name type="scientific">Gimesia panareensis</name>
    <dbReference type="NCBI Taxonomy" id="2527978"/>
    <lineage>
        <taxon>Bacteria</taxon>
        <taxon>Pseudomonadati</taxon>
        <taxon>Planctomycetota</taxon>
        <taxon>Planctomycetia</taxon>
        <taxon>Planctomycetales</taxon>
        <taxon>Planctomycetaceae</taxon>
        <taxon>Gimesia</taxon>
    </lineage>
</organism>
<feature type="transmembrane region" description="Helical" evidence="1">
    <location>
        <begin position="49"/>
        <end position="71"/>
    </location>
</feature>
<evidence type="ECO:0000256" key="1">
    <source>
        <dbReference type="SAM" id="Phobius"/>
    </source>
</evidence>